<evidence type="ECO:0008006" key="5">
    <source>
        <dbReference type="Google" id="ProtNLM"/>
    </source>
</evidence>
<feature type="signal peptide" evidence="2">
    <location>
        <begin position="1"/>
        <end position="26"/>
    </location>
</feature>
<gene>
    <name evidence="3" type="ORF">TSAR_005356</name>
</gene>
<keyword evidence="4" id="KW-1185">Reference proteome</keyword>
<feature type="chain" id="PRO_5012872923" description="WW domain-containing protein" evidence="2">
    <location>
        <begin position="27"/>
        <end position="675"/>
    </location>
</feature>
<feature type="compositionally biased region" description="Polar residues" evidence="1">
    <location>
        <begin position="547"/>
        <end position="562"/>
    </location>
</feature>
<sequence>MQMLVRFLMLLPHSLLIFFYRVCLNAHLVNEYLLPAVERRRNVTEISLKSQFGLPEYNYFWIENESKTDSKLSYYYNYKSNSVVWQRPCPKDVPLPFYKKTWGYVEPNLSGNDEDAMVSDPENEVQRRKRINVRQRNKRLMEEELRNAIEIVQVKRVIKSRRALDTFWKLYRLPGESLMDVKKRLLDSSAFAVRVKEEMPDVENCNGDTLMTSIKQEPSFNNLDYSIHDQSHDQTIKTLHEDSDSDPENVSYLIKQEYLTNYNVEDSEEEYAKQIEEYENEVPEEYKKDKNNESEIESEDTTESEDDHQHEVYGEVNPPANSNNSLKTQEEREQDEIDYFEYTYEAPWLFTDLFEVEIDEDDRENIFEPPETLVENSLPEQDVNWNFETTSRNPAFTQSLLDSIYGAPKLKELTSKGLQFKKKNKTKCNRKKAAMKKIKIEPAEVVQPVAVEDPNTQGIVCDMYGTRTVNYNYPPTIKMSKGREITKLSDSSDSEYEPPIRKIKQEVVSPNEDSSSNVPMPTPAAEKNDNNPLKLTSWFPSRKRKANTGNSDESWHGSNASEMDSDLEEFDQKSRIRYMKIKKEKGLPEPPIPKSTMKQIKIKREKLSPEPENNEASYSRPPDNSLAIAIGSIKREVRSRSSSWEAKESEMPESMTSTLLLDSSVAKIPLRASMR</sequence>
<evidence type="ECO:0000313" key="3">
    <source>
        <dbReference type="EMBL" id="OXU18977.1"/>
    </source>
</evidence>
<protein>
    <recommendedName>
        <fullName evidence="5">WW domain-containing protein</fullName>
    </recommendedName>
</protein>
<organism evidence="3 4">
    <name type="scientific">Trichomalopsis sarcophagae</name>
    <dbReference type="NCBI Taxonomy" id="543379"/>
    <lineage>
        <taxon>Eukaryota</taxon>
        <taxon>Metazoa</taxon>
        <taxon>Ecdysozoa</taxon>
        <taxon>Arthropoda</taxon>
        <taxon>Hexapoda</taxon>
        <taxon>Insecta</taxon>
        <taxon>Pterygota</taxon>
        <taxon>Neoptera</taxon>
        <taxon>Endopterygota</taxon>
        <taxon>Hymenoptera</taxon>
        <taxon>Apocrita</taxon>
        <taxon>Proctotrupomorpha</taxon>
        <taxon>Chalcidoidea</taxon>
        <taxon>Pteromalidae</taxon>
        <taxon>Pteromalinae</taxon>
        <taxon>Trichomalopsis</taxon>
    </lineage>
</organism>
<feature type="compositionally biased region" description="Basic and acidic residues" evidence="1">
    <location>
        <begin position="284"/>
        <end position="293"/>
    </location>
</feature>
<evidence type="ECO:0000256" key="1">
    <source>
        <dbReference type="SAM" id="MobiDB-lite"/>
    </source>
</evidence>
<dbReference type="EMBL" id="NNAY01003708">
    <property type="protein sequence ID" value="OXU18977.1"/>
    <property type="molecule type" value="Genomic_DNA"/>
</dbReference>
<feature type="region of interest" description="Disordered" evidence="1">
    <location>
        <begin position="278"/>
        <end position="333"/>
    </location>
</feature>
<feature type="region of interest" description="Disordered" evidence="1">
    <location>
        <begin position="482"/>
        <end position="567"/>
    </location>
</feature>
<name>A0A232EKU2_9HYME</name>
<comment type="caution">
    <text evidence="3">The sequence shown here is derived from an EMBL/GenBank/DDBJ whole genome shotgun (WGS) entry which is preliminary data.</text>
</comment>
<dbReference type="AlphaFoldDB" id="A0A232EKU2"/>
<feature type="compositionally biased region" description="Acidic residues" evidence="1">
    <location>
        <begin position="294"/>
        <end position="306"/>
    </location>
</feature>
<accession>A0A232EKU2</accession>
<dbReference type="Proteomes" id="UP000215335">
    <property type="component" value="Unassembled WGS sequence"/>
</dbReference>
<feature type="compositionally biased region" description="Basic and acidic residues" evidence="1">
    <location>
        <begin position="633"/>
        <end position="650"/>
    </location>
</feature>
<reference evidence="3 4" key="1">
    <citation type="journal article" date="2017" name="Curr. Biol.">
        <title>The Evolution of Venom by Co-option of Single-Copy Genes.</title>
        <authorList>
            <person name="Martinson E.O."/>
            <person name="Mrinalini"/>
            <person name="Kelkar Y.D."/>
            <person name="Chang C.H."/>
            <person name="Werren J.H."/>
        </authorList>
    </citation>
    <scope>NUCLEOTIDE SEQUENCE [LARGE SCALE GENOMIC DNA]</scope>
    <source>
        <strain evidence="3 4">Alberta</strain>
        <tissue evidence="3">Whole body</tissue>
    </source>
</reference>
<evidence type="ECO:0000313" key="4">
    <source>
        <dbReference type="Proteomes" id="UP000215335"/>
    </source>
</evidence>
<keyword evidence="2" id="KW-0732">Signal</keyword>
<proteinExistence type="predicted"/>
<dbReference type="OrthoDB" id="7701600at2759"/>
<feature type="region of interest" description="Disordered" evidence="1">
    <location>
        <begin position="582"/>
        <end position="658"/>
    </location>
</feature>
<evidence type="ECO:0000256" key="2">
    <source>
        <dbReference type="SAM" id="SignalP"/>
    </source>
</evidence>